<reference evidence="2" key="1">
    <citation type="submission" date="2015-01" db="EMBL/GenBank/DDBJ databases">
        <authorList>
            <person name="MANFREDI Pablo"/>
        </authorList>
    </citation>
    <scope>NUCLEOTIDE SEQUENCE [LARGE SCALE GENOMIC DNA]</scope>
    <source>
        <strain evidence="2">Ccyn2B</strain>
    </source>
</reference>
<accession>A0A0B7HHR0</accession>
<protein>
    <recommendedName>
        <fullName evidence="3">Histidyl-tRNA synthetase</fullName>
    </recommendedName>
</protein>
<name>A0A0B7HHR0_9FLAO</name>
<evidence type="ECO:0000313" key="1">
    <source>
        <dbReference type="EMBL" id="CEN37452.1"/>
    </source>
</evidence>
<dbReference type="EMBL" id="CDOD01000034">
    <property type="protein sequence ID" value="CEN37452.1"/>
    <property type="molecule type" value="Genomic_DNA"/>
</dbReference>
<evidence type="ECO:0008006" key="3">
    <source>
        <dbReference type="Google" id="ProtNLM"/>
    </source>
</evidence>
<dbReference type="RefSeq" id="WP_041993144.1">
    <property type="nucleotide sequence ID" value="NZ_CDOD01000034.1"/>
</dbReference>
<proteinExistence type="predicted"/>
<dbReference type="Pfam" id="PF20105">
    <property type="entry name" value="DUF6495"/>
    <property type="match status" value="1"/>
</dbReference>
<evidence type="ECO:0000313" key="2">
    <source>
        <dbReference type="Proteomes" id="UP000038055"/>
    </source>
</evidence>
<dbReference type="AlphaFoldDB" id="A0A0B7HHR0"/>
<keyword evidence="2" id="KW-1185">Reference proteome</keyword>
<dbReference type="STRING" id="28189.CCYN74_40178"/>
<dbReference type="Proteomes" id="UP000038055">
    <property type="component" value="Unassembled WGS sequence"/>
</dbReference>
<sequence length="161" mass="19113">MKYTRLTKEQLEELHYDFARFLASQQITFDEWETIKREKPHIAEEEIDIFSDLVWEKSLEKVEFLERIDSDSINCFSFQENDAQMISVLVSDKIVDLTTPNGFQWLEKNIHSDKVQFYTGKKKLVEDRKLEIFNLICQGLQVSDGKLFKSLLEIKNQIENK</sequence>
<organism evidence="1 2">
    <name type="scientific">Capnocytophaga cynodegmi</name>
    <dbReference type="NCBI Taxonomy" id="28189"/>
    <lineage>
        <taxon>Bacteria</taxon>
        <taxon>Pseudomonadati</taxon>
        <taxon>Bacteroidota</taxon>
        <taxon>Flavobacteriia</taxon>
        <taxon>Flavobacteriales</taxon>
        <taxon>Flavobacteriaceae</taxon>
        <taxon>Capnocytophaga</taxon>
    </lineage>
</organism>
<dbReference type="eggNOG" id="ENOG502ZSZ8">
    <property type="taxonomic scope" value="Bacteria"/>
</dbReference>
<gene>
    <name evidence="1" type="ORF">CCYN2B_40106</name>
</gene>
<dbReference type="InterPro" id="IPR045470">
    <property type="entry name" value="DUF6495"/>
</dbReference>